<comment type="caution">
    <text evidence="3">The sequence shown here is derived from an EMBL/GenBank/DDBJ whole genome shotgun (WGS) entry which is preliminary data.</text>
</comment>
<feature type="signal peptide" evidence="2">
    <location>
        <begin position="1"/>
        <end position="23"/>
    </location>
</feature>
<accession>A0A3D9L8V8</accession>
<proteinExistence type="predicted"/>
<dbReference type="AlphaFoldDB" id="A0A3D9L8V8"/>
<evidence type="ECO:0000313" key="4">
    <source>
        <dbReference type="Proteomes" id="UP000256779"/>
    </source>
</evidence>
<dbReference type="Proteomes" id="UP000256779">
    <property type="component" value="Unassembled WGS sequence"/>
</dbReference>
<dbReference type="RefSeq" id="WP_115866785.1">
    <property type="nucleotide sequence ID" value="NZ_QREG01000003.1"/>
</dbReference>
<gene>
    <name evidence="3" type="ORF">C7460_1038</name>
</gene>
<organism evidence="3 4">
    <name type="scientific">Marinoscillum furvescens DSM 4134</name>
    <dbReference type="NCBI Taxonomy" id="1122208"/>
    <lineage>
        <taxon>Bacteria</taxon>
        <taxon>Pseudomonadati</taxon>
        <taxon>Bacteroidota</taxon>
        <taxon>Cytophagia</taxon>
        <taxon>Cytophagales</taxon>
        <taxon>Reichenbachiellaceae</taxon>
        <taxon>Marinoscillum</taxon>
    </lineage>
</organism>
<reference evidence="3 4" key="1">
    <citation type="submission" date="2018-07" db="EMBL/GenBank/DDBJ databases">
        <title>Genomic Encyclopedia of Type Strains, Phase IV (KMG-IV): sequencing the most valuable type-strain genomes for metagenomic binning, comparative biology and taxonomic classification.</title>
        <authorList>
            <person name="Goeker M."/>
        </authorList>
    </citation>
    <scope>NUCLEOTIDE SEQUENCE [LARGE SCALE GENOMIC DNA]</scope>
    <source>
        <strain evidence="3 4">DSM 4134</strain>
    </source>
</reference>
<evidence type="ECO:0000313" key="3">
    <source>
        <dbReference type="EMBL" id="REE01492.1"/>
    </source>
</evidence>
<evidence type="ECO:0000256" key="1">
    <source>
        <dbReference type="SAM" id="Phobius"/>
    </source>
</evidence>
<keyword evidence="2" id="KW-0732">Signal</keyword>
<dbReference type="InterPro" id="IPR025738">
    <property type="entry name" value="BatD"/>
</dbReference>
<dbReference type="Pfam" id="PF13584">
    <property type="entry name" value="BatD"/>
    <property type="match status" value="2"/>
</dbReference>
<feature type="chain" id="PRO_5017742931" evidence="2">
    <location>
        <begin position="24"/>
        <end position="482"/>
    </location>
</feature>
<protein>
    <submittedName>
        <fullName evidence="3">Oxygen tolerance protein BatD</fullName>
    </submittedName>
</protein>
<keyword evidence="1" id="KW-0472">Membrane</keyword>
<keyword evidence="1" id="KW-1133">Transmembrane helix</keyword>
<dbReference type="EMBL" id="QREG01000003">
    <property type="protein sequence ID" value="REE01492.1"/>
    <property type="molecule type" value="Genomic_DNA"/>
</dbReference>
<keyword evidence="1" id="KW-0812">Transmembrane</keyword>
<evidence type="ECO:0000256" key="2">
    <source>
        <dbReference type="SAM" id="SignalP"/>
    </source>
</evidence>
<name>A0A3D9L8V8_MARFU</name>
<dbReference type="OrthoDB" id="2079210at2"/>
<feature type="transmembrane region" description="Helical" evidence="1">
    <location>
        <begin position="459"/>
        <end position="480"/>
    </location>
</feature>
<dbReference type="PANTHER" id="PTHR40940">
    <property type="entry name" value="PROTEIN BATD-RELATED"/>
    <property type="match status" value="1"/>
</dbReference>
<dbReference type="PANTHER" id="PTHR40940:SF2">
    <property type="entry name" value="BATD"/>
    <property type="match status" value="1"/>
</dbReference>
<sequence>MFKTRVVGLGLIFMLLFSVMALAQEKRIETGPTKVALNQYFKVTITVENERLKNYSPFPEIEGFVKRGTSSSTSTSFINGRMTSSQSITQNYQPSREGTFTVRDYIMDINGEKVSAPPFTITVGPPAQQQQRRSVDPFADPFDRFRNRDSQPTEFVDVEADAFLALTTDKKDVFVGEGFTTTLAFYVAESNRADMRFYDLGKQITEIVKNIKPANCWEENFNIDNINGEPVTINNRGYTQYKIYQAAFYPLNAEAISFPSVGLKLIKYKVAKNPSFFGRNRKEDFETFYSKPKTVEVRELPPHPLRDRVAVGDYRLAERIGGLQLKTGESFNYQFNILGEGNISSVEEPILPETDVFDFYAPNVKQNITRSAGRVKGTKSFAYYGIPNEPGEYNLGDFFQWYFFNPEKEQYDTLRSQQVLTVTGESRKNEYILSNDMGSFYDGIEFKDNTLTSLDGSSWMKIFANIFILAMLALTVFIFIRK</sequence>
<keyword evidence="4" id="KW-1185">Reference proteome</keyword>